<feature type="signal peptide" evidence="7">
    <location>
        <begin position="1"/>
        <end position="24"/>
    </location>
</feature>
<feature type="region of interest" description="Disordered" evidence="6">
    <location>
        <begin position="30"/>
        <end position="67"/>
    </location>
</feature>
<evidence type="ECO:0000313" key="9">
    <source>
        <dbReference type="Proteomes" id="UP000823891"/>
    </source>
</evidence>
<dbReference type="AlphaFoldDB" id="A0A9D2NFA8"/>
<accession>A0A9D2NFA8</accession>
<evidence type="ECO:0000313" key="8">
    <source>
        <dbReference type="EMBL" id="HJC24416.1"/>
    </source>
</evidence>
<dbReference type="Proteomes" id="UP000823891">
    <property type="component" value="Unassembled WGS sequence"/>
</dbReference>
<keyword evidence="4" id="KW-0564">Palmitate</keyword>
<keyword evidence="3" id="KW-0472">Membrane</keyword>
<feature type="compositionally biased region" description="Low complexity" evidence="6">
    <location>
        <begin position="32"/>
        <end position="67"/>
    </location>
</feature>
<evidence type="ECO:0000256" key="6">
    <source>
        <dbReference type="SAM" id="MobiDB-lite"/>
    </source>
</evidence>
<name>A0A9D2NFA8_9FIRM</name>
<sequence length="560" mass="62140">MRKLFLGKKLFSTVLASALALSLAGCGGGGSTESASSTSAGTESQAAAESQASEETPAAAESTGEATTLTVMVYERGNTTETYGSATDNYWTRWIQQEFGDPNNITLEYIPVPRNEETQKINTLMASGSAPDIIFSYDSNMIIQYGKDGGLVELTDLIDQYGPTLKENLADALPYGQSEGQQWAIPAKRAAIGWQTTYIRKDWLDEVGYELQTDENGFYHMSIDDFTELLRQFKDLDPSGQGGEMYPLGMIGAWNATQTRPIIWSFLETENLTDEMHACYNERFWPGYKEGVRYLNQLYNEGLVDPEFMTDTDTSYTAFNGLLSNGRTLAFGHDAGSELTGVTALYEADPDAEVVPFYLDNVNGAQFNRVYAPTGMYIAIPATCEHPENAIKYLDWLANYDNAKVLHYGFEGVHYEIQDNTVVYITPTDEEKAESEYDFERITCGDLMLVYNGAPYGYQDSTEGMEEVKAKATKLKYDSAEVAEVGGQADYYFQGIQTEADEKYSGLLPDIEAELPRLISCDPAEFDAEYDAVLNNYLEQGGQEVIDEKIALYNELEAAK</sequence>
<keyword evidence="1" id="KW-1003">Cell membrane</keyword>
<gene>
    <name evidence="8" type="ORF">H9761_12010</name>
</gene>
<dbReference type="PANTHER" id="PTHR43649">
    <property type="entry name" value="ARABINOSE-BINDING PROTEIN-RELATED"/>
    <property type="match status" value="1"/>
</dbReference>
<organism evidence="8 9">
    <name type="scientific">Candidatus Eisenbergiella merdavium</name>
    <dbReference type="NCBI Taxonomy" id="2838551"/>
    <lineage>
        <taxon>Bacteria</taxon>
        <taxon>Bacillati</taxon>
        <taxon>Bacillota</taxon>
        <taxon>Clostridia</taxon>
        <taxon>Lachnospirales</taxon>
        <taxon>Lachnospiraceae</taxon>
        <taxon>Eisenbergiella</taxon>
    </lineage>
</organism>
<evidence type="ECO:0000256" key="5">
    <source>
        <dbReference type="ARBA" id="ARBA00023288"/>
    </source>
</evidence>
<dbReference type="Gene3D" id="3.40.190.10">
    <property type="entry name" value="Periplasmic binding protein-like II"/>
    <property type="match status" value="2"/>
</dbReference>
<evidence type="ECO:0000256" key="3">
    <source>
        <dbReference type="ARBA" id="ARBA00023136"/>
    </source>
</evidence>
<dbReference type="PANTHER" id="PTHR43649:SF33">
    <property type="entry name" value="POLYGALACTURONAN_RHAMNOGALACTURONAN-BINDING PROTEIN YTCQ"/>
    <property type="match status" value="1"/>
</dbReference>
<dbReference type="Pfam" id="PF01547">
    <property type="entry name" value="SBP_bac_1"/>
    <property type="match status" value="1"/>
</dbReference>
<dbReference type="PROSITE" id="PS51257">
    <property type="entry name" value="PROKAR_LIPOPROTEIN"/>
    <property type="match status" value="1"/>
</dbReference>
<comment type="caution">
    <text evidence="8">The sequence shown here is derived from an EMBL/GenBank/DDBJ whole genome shotgun (WGS) entry which is preliminary data.</text>
</comment>
<dbReference type="InterPro" id="IPR050490">
    <property type="entry name" value="Bact_solute-bd_prot1"/>
</dbReference>
<evidence type="ECO:0000256" key="2">
    <source>
        <dbReference type="ARBA" id="ARBA00022729"/>
    </source>
</evidence>
<evidence type="ECO:0000256" key="7">
    <source>
        <dbReference type="SAM" id="SignalP"/>
    </source>
</evidence>
<dbReference type="EMBL" id="DWWS01000044">
    <property type="protein sequence ID" value="HJC24416.1"/>
    <property type="molecule type" value="Genomic_DNA"/>
</dbReference>
<reference evidence="8" key="2">
    <citation type="submission" date="2021-04" db="EMBL/GenBank/DDBJ databases">
        <authorList>
            <person name="Gilroy R."/>
        </authorList>
    </citation>
    <scope>NUCLEOTIDE SEQUENCE</scope>
    <source>
        <strain evidence="8">USAMLcec2-132</strain>
    </source>
</reference>
<keyword evidence="5" id="KW-0449">Lipoprotein</keyword>
<keyword evidence="2 7" id="KW-0732">Signal</keyword>
<evidence type="ECO:0000256" key="4">
    <source>
        <dbReference type="ARBA" id="ARBA00023139"/>
    </source>
</evidence>
<dbReference type="SUPFAM" id="SSF53850">
    <property type="entry name" value="Periplasmic binding protein-like II"/>
    <property type="match status" value="1"/>
</dbReference>
<proteinExistence type="predicted"/>
<reference evidence="8" key="1">
    <citation type="journal article" date="2021" name="PeerJ">
        <title>Extensive microbial diversity within the chicken gut microbiome revealed by metagenomics and culture.</title>
        <authorList>
            <person name="Gilroy R."/>
            <person name="Ravi A."/>
            <person name="Getino M."/>
            <person name="Pursley I."/>
            <person name="Horton D.L."/>
            <person name="Alikhan N.F."/>
            <person name="Baker D."/>
            <person name="Gharbi K."/>
            <person name="Hall N."/>
            <person name="Watson M."/>
            <person name="Adriaenssens E.M."/>
            <person name="Foster-Nyarko E."/>
            <person name="Jarju S."/>
            <person name="Secka A."/>
            <person name="Antonio M."/>
            <person name="Oren A."/>
            <person name="Chaudhuri R.R."/>
            <person name="La Ragione R."/>
            <person name="Hildebrand F."/>
            <person name="Pallen M.J."/>
        </authorList>
    </citation>
    <scope>NUCLEOTIDE SEQUENCE</scope>
    <source>
        <strain evidence="8">USAMLcec2-132</strain>
    </source>
</reference>
<protein>
    <submittedName>
        <fullName evidence="8">Extracellular solute-binding protein</fullName>
    </submittedName>
</protein>
<feature type="chain" id="PRO_5038822525" evidence="7">
    <location>
        <begin position="25"/>
        <end position="560"/>
    </location>
</feature>
<evidence type="ECO:0000256" key="1">
    <source>
        <dbReference type="ARBA" id="ARBA00022475"/>
    </source>
</evidence>
<dbReference type="InterPro" id="IPR006059">
    <property type="entry name" value="SBP"/>
</dbReference>